<keyword evidence="2" id="KW-1185">Reference proteome</keyword>
<sequence length="184" mass="20151">MSPAGGLTLLLALITAAASACPACLARSQLRSVSLASIKEQILNKLGLSQPPNMTGRQFPSIPPVDQILDEYSMQADQPTGGLQFKPGPAYAEESDDYSATIEKVIAFAQPRKLQGQQLGSITMKQEVKNYVEHPVPPSEEEETYSCMAVRPVLQRYRLDGLENNYSRIELIEGLIEIAYIVVI</sequence>
<name>T1I4N7_RHOPR</name>
<reference evidence="1" key="1">
    <citation type="submission" date="2015-05" db="UniProtKB">
        <authorList>
            <consortium name="EnsemblMetazoa"/>
        </authorList>
    </citation>
    <scope>IDENTIFICATION</scope>
</reference>
<protein>
    <submittedName>
        <fullName evidence="1">TGFb_propeptide domain-containing protein</fullName>
    </submittedName>
</protein>
<dbReference type="Proteomes" id="UP000015103">
    <property type="component" value="Unassembled WGS sequence"/>
</dbReference>
<organism evidence="1 2">
    <name type="scientific">Rhodnius prolixus</name>
    <name type="common">Triatomid bug</name>
    <dbReference type="NCBI Taxonomy" id="13249"/>
    <lineage>
        <taxon>Eukaryota</taxon>
        <taxon>Metazoa</taxon>
        <taxon>Ecdysozoa</taxon>
        <taxon>Arthropoda</taxon>
        <taxon>Hexapoda</taxon>
        <taxon>Insecta</taxon>
        <taxon>Pterygota</taxon>
        <taxon>Neoptera</taxon>
        <taxon>Paraneoptera</taxon>
        <taxon>Hemiptera</taxon>
        <taxon>Heteroptera</taxon>
        <taxon>Panheteroptera</taxon>
        <taxon>Cimicomorpha</taxon>
        <taxon>Reduviidae</taxon>
        <taxon>Triatominae</taxon>
        <taxon>Rhodnius</taxon>
    </lineage>
</organism>
<evidence type="ECO:0000313" key="1">
    <source>
        <dbReference type="EnsemblMetazoa" id="RPRC011256-PA"/>
    </source>
</evidence>
<dbReference type="InParanoid" id="T1I4N7"/>
<accession>T1I4N7</accession>
<proteinExistence type="predicted"/>
<dbReference type="EnsemblMetazoa" id="RPRC011256-RA">
    <property type="protein sequence ID" value="RPRC011256-PA"/>
    <property type="gene ID" value="RPRC011256"/>
</dbReference>
<dbReference type="HOGENOM" id="CLU_1469981_0_0_1"/>
<evidence type="ECO:0000313" key="2">
    <source>
        <dbReference type="Proteomes" id="UP000015103"/>
    </source>
</evidence>
<dbReference type="Gene3D" id="2.60.120.970">
    <property type="match status" value="1"/>
</dbReference>
<dbReference type="eggNOG" id="KOG3900">
    <property type="taxonomic scope" value="Eukaryota"/>
</dbReference>
<dbReference type="EMBL" id="ACPB03011111">
    <property type="status" value="NOT_ANNOTATED_CDS"/>
    <property type="molecule type" value="Genomic_DNA"/>
</dbReference>
<dbReference type="VEuPathDB" id="VectorBase:RPRC011256"/>
<dbReference type="AlphaFoldDB" id="T1I4N7"/>
<dbReference type="STRING" id="13249.T1I4N7"/>